<dbReference type="EMBL" id="KK033193">
    <property type="protein sequence ID" value="EXL75772.1"/>
    <property type="molecule type" value="Genomic_DNA"/>
</dbReference>
<reference evidence="1" key="2">
    <citation type="submission" date="2014-03" db="EMBL/GenBank/DDBJ databases">
        <title>The Genome Annotation of Fusarium oxysporum PHW808.</title>
        <authorList>
            <consortium name="The Broad Institute Genomics Platform"/>
            <person name="Ma L.-J."/>
            <person name="Corby-Kistler H."/>
            <person name="Broz K."/>
            <person name="Gale L.R."/>
            <person name="Jonkers W."/>
            <person name="O'Donnell K."/>
            <person name="Ploetz R."/>
            <person name="Steinberg C."/>
            <person name="Schwartz D.C."/>
            <person name="VanEtten H."/>
            <person name="Zhou S."/>
            <person name="Young S.K."/>
            <person name="Zeng Q."/>
            <person name="Gargeya S."/>
            <person name="Fitzgerald M."/>
            <person name="Abouelleil A."/>
            <person name="Alvarado L."/>
            <person name="Chapman S.B."/>
            <person name="Gainer-Dewar J."/>
            <person name="Goldberg J."/>
            <person name="Griggs A."/>
            <person name="Gujja S."/>
            <person name="Hansen M."/>
            <person name="Howarth C."/>
            <person name="Imamovic A."/>
            <person name="Ireland A."/>
            <person name="Larimer J."/>
            <person name="McCowan C."/>
            <person name="Murphy C."/>
            <person name="Pearson M."/>
            <person name="Poon T.W."/>
            <person name="Priest M."/>
            <person name="Roberts A."/>
            <person name="Saif S."/>
            <person name="Shea T."/>
            <person name="Sykes S."/>
            <person name="Wortman J."/>
            <person name="Nusbaum C."/>
            <person name="Birren B."/>
        </authorList>
    </citation>
    <scope>NUCLEOTIDE SEQUENCE</scope>
    <source>
        <strain evidence="1">54008</strain>
    </source>
</reference>
<protein>
    <submittedName>
        <fullName evidence="1">Uncharacterized protein</fullName>
    </submittedName>
</protein>
<proteinExistence type="predicted"/>
<evidence type="ECO:0000313" key="1">
    <source>
        <dbReference type="EMBL" id="EXL75772.1"/>
    </source>
</evidence>
<dbReference type="Proteomes" id="UP000030676">
    <property type="component" value="Unassembled WGS sequence"/>
</dbReference>
<gene>
    <name evidence="1" type="ORF">FOPG_09291</name>
</gene>
<accession>X0HGX5</accession>
<name>X0HGX5_FUSOX</name>
<dbReference type="HOGENOM" id="CLU_3351180_0_0_1"/>
<dbReference type="AlphaFoldDB" id="X0HGX5"/>
<reference evidence="1" key="1">
    <citation type="submission" date="2011-11" db="EMBL/GenBank/DDBJ databases">
        <title>The Genome Sequence of Fusarium oxysporum PHW808.</title>
        <authorList>
            <consortium name="The Broad Institute Genome Sequencing Platform"/>
            <person name="Ma L.-J."/>
            <person name="Gale L.R."/>
            <person name="Schwartz D.C."/>
            <person name="Zhou S."/>
            <person name="Corby-Kistler H."/>
            <person name="Young S.K."/>
            <person name="Zeng Q."/>
            <person name="Gargeya S."/>
            <person name="Fitzgerald M."/>
            <person name="Haas B."/>
            <person name="Abouelleil A."/>
            <person name="Alvarado L."/>
            <person name="Arachchi H.M."/>
            <person name="Berlin A."/>
            <person name="Brown A."/>
            <person name="Chapman S.B."/>
            <person name="Chen Z."/>
            <person name="Dunbar C."/>
            <person name="Freedman E."/>
            <person name="Gearin G."/>
            <person name="Goldberg J."/>
            <person name="Griggs A."/>
            <person name="Gujja S."/>
            <person name="Heiman D."/>
            <person name="Howarth C."/>
            <person name="Larson L."/>
            <person name="Lui A."/>
            <person name="MacDonald P.J.P."/>
            <person name="Montmayeur A."/>
            <person name="Murphy C."/>
            <person name="Neiman D."/>
            <person name="Pearson M."/>
            <person name="Priest M."/>
            <person name="Roberts A."/>
            <person name="Saif S."/>
            <person name="Shea T."/>
            <person name="Shenoy N."/>
            <person name="Sisk P."/>
            <person name="Stolte C."/>
            <person name="Sykes S."/>
            <person name="Wortman J."/>
            <person name="Nusbaum C."/>
            <person name="Birren B."/>
        </authorList>
    </citation>
    <scope>NUCLEOTIDE SEQUENCE [LARGE SCALE GENOMIC DNA]</scope>
    <source>
        <strain evidence="1">54008</strain>
    </source>
</reference>
<organism evidence="1">
    <name type="scientific">Fusarium oxysporum f. sp. conglutinans race 2 54008</name>
    <dbReference type="NCBI Taxonomy" id="1089457"/>
    <lineage>
        <taxon>Eukaryota</taxon>
        <taxon>Fungi</taxon>
        <taxon>Dikarya</taxon>
        <taxon>Ascomycota</taxon>
        <taxon>Pezizomycotina</taxon>
        <taxon>Sordariomycetes</taxon>
        <taxon>Hypocreomycetidae</taxon>
        <taxon>Hypocreales</taxon>
        <taxon>Nectriaceae</taxon>
        <taxon>Fusarium</taxon>
        <taxon>Fusarium oxysporum species complex</taxon>
    </lineage>
</organism>
<sequence>MEVAAIAFNIWGSSDSFMIQSMNVLERVAGERGETSS</sequence>